<dbReference type="InterPro" id="IPR005754">
    <property type="entry name" value="Sortase"/>
</dbReference>
<dbReference type="CDD" id="cd05829">
    <property type="entry name" value="Sortase_F"/>
    <property type="match status" value="1"/>
</dbReference>
<evidence type="ECO:0000256" key="3">
    <source>
        <dbReference type="SAM" id="Phobius"/>
    </source>
</evidence>
<dbReference type="AlphaFoldDB" id="A0A1H1E0R0"/>
<dbReference type="OrthoDB" id="525039at2"/>
<keyword evidence="1" id="KW-0378">Hydrolase</keyword>
<dbReference type="RefSeq" id="WP_093258992.1">
    <property type="nucleotide sequence ID" value="NZ_FNKK01000002.1"/>
</dbReference>
<accession>A0A1H1E0R0</accession>
<dbReference type="GO" id="GO:0016787">
    <property type="term" value="F:hydrolase activity"/>
    <property type="evidence" value="ECO:0007669"/>
    <property type="project" value="UniProtKB-KW"/>
</dbReference>
<dbReference type="SUPFAM" id="SSF63817">
    <property type="entry name" value="Sortase"/>
    <property type="match status" value="1"/>
</dbReference>
<evidence type="ECO:0000313" key="4">
    <source>
        <dbReference type="EMBL" id="SDQ82341.1"/>
    </source>
</evidence>
<dbReference type="Pfam" id="PF04203">
    <property type="entry name" value="Sortase"/>
    <property type="match status" value="1"/>
</dbReference>
<evidence type="ECO:0000256" key="1">
    <source>
        <dbReference type="ARBA" id="ARBA00022801"/>
    </source>
</evidence>
<dbReference type="EMBL" id="FNKK01000002">
    <property type="protein sequence ID" value="SDQ82341.1"/>
    <property type="molecule type" value="Genomic_DNA"/>
</dbReference>
<dbReference type="STRING" id="35622.SAMN04489764_2261"/>
<gene>
    <name evidence="4" type="ORF">SAMN04489764_2261</name>
</gene>
<dbReference type="Proteomes" id="UP000217103">
    <property type="component" value="Unassembled WGS sequence"/>
</dbReference>
<feature type="region of interest" description="Disordered" evidence="2">
    <location>
        <begin position="67"/>
        <end position="111"/>
    </location>
</feature>
<name>A0A1H1E0R0_9ACTN</name>
<keyword evidence="3" id="KW-0472">Membrane</keyword>
<feature type="compositionally biased region" description="Basic residues" evidence="2">
    <location>
        <begin position="96"/>
        <end position="109"/>
    </location>
</feature>
<feature type="transmembrane region" description="Helical" evidence="3">
    <location>
        <begin position="15"/>
        <end position="40"/>
    </location>
</feature>
<organism evidence="4 5">
    <name type="scientific">Thermostaphylospora chromogena</name>
    <dbReference type="NCBI Taxonomy" id="35622"/>
    <lineage>
        <taxon>Bacteria</taxon>
        <taxon>Bacillati</taxon>
        <taxon>Actinomycetota</taxon>
        <taxon>Actinomycetes</taxon>
        <taxon>Streptosporangiales</taxon>
        <taxon>Thermomonosporaceae</taxon>
        <taxon>Thermostaphylospora</taxon>
    </lineage>
</organism>
<sequence length="260" mass="27506">MADEKPRAQRDRKAALLPAILVVSSLSGILAIMAGVLVYLSPPQESENVAASGPDSDRRVQPAVQPMVLPSVGPGGPNAPLAPAEPDAPPPLPAVKAHKPIKTTKKTRPTRITIPKIGVSAPVQPLGLQKSGEIAVPPLSKPHLTGWYRLGPVPGEIGPAVILGHVNTKRGPAVFSRLREIQRGDKIRVARSDGKIVEFTVDGVEQISKSAFPTNRVYGNLNDAGLRLVSCGGVYNRRTGHYSDNIIVYATMSKAGGKSR</sequence>
<reference evidence="4 5" key="1">
    <citation type="submission" date="2016-10" db="EMBL/GenBank/DDBJ databases">
        <authorList>
            <person name="de Groot N.N."/>
        </authorList>
    </citation>
    <scope>NUCLEOTIDE SEQUENCE [LARGE SCALE GENOMIC DNA]</scope>
    <source>
        <strain evidence="4 5">DSM 43794</strain>
    </source>
</reference>
<proteinExistence type="predicted"/>
<keyword evidence="5" id="KW-1185">Reference proteome</keyword>
<dbReference type="InterPro" id="IPR042001">
    <property type="entry name" value="Sortase_F"/>
</dbReference>
<protein>
    <submittedName>
        <fullName evidence="4">LPXTG-site transpeptidase (Sortase) family protein</fullName>
    </submittedName>
</protein>
<dbReference type="Gene3D" id="2.40.260.10">
    <property type="entry name" value="Sortase"/>
    <property type="match status" value="1"/>
</dbReference>
<dbReference type="NCBIfam" id="NF033748">
    <property type="entry name" value="class_F_sortase"/>
    <property type="match status" value="1"/>
</dbReference>
<keyword evidence="3" id="KW-0812">Transmembrane</keyword>
<keyword evidence="3" id="KW-1133">Transmembrane helix</keyword>
<evidence type="ECO:0000313" key="5">
    <source>
        <dbReference type="Proteomes" id="UP000217103"/>
    </source>
</evidence>
<dbReference type="InterPro" id="IPR023365">
    <property type="entry name" value="Sortase_dom-sf"/>
</dbReference>
<evidence type="ECO:0000256" key="2">
    <source>
        <dbReference type="SAM" id="MobiDB-lite"/>
    </source>
</evidence>